<dbReference type="GO" id="GO:0016758">
    <property type="term" value="F:hexosyltransferase activity"/>
    <property type="evidence" value="ECO:0007669"/>
    <property type="project" value="TreeGrafter"/>
</dbReference>
<organism evidence="4 5">
    <name type="scientific">Candidatus Uhrbacteria bacterium RIFCSPHIGHO2_12_FULL_60_25</name>
    <dbReference type="NCBI Taxonomy" id="1802399"/>
    <lineage>
        <taxon>Bacteria</taxon>
        <taxon>Candidatus Uhriibacteriota</taxon>
    </lineage>
</organism>
<dbReference type="Proteomes" id="UP000176603">
    <property type="component" value="Unassembled WGS sequence"/>
</dbReference>
<dbReference type="EMBL" id="MGEH01000024">
    <property type="protein sequence ID" value="OGL78790.1"/>
    <property type="molecule type" value="Genomic_DNA"/>
</dbReference>
<protein>
    <recommendedName>
        <fullName evidence="6">Glycosyltransferase subfamily 4-like N-terminal domain-containing protein</fullName>
    </recommendedName>
</protein>
<dbReference type="PANTHER" id="PTHR45947">
    <property type="entry name" value="SULFOQUINOVOSYL TRANSFERASE SQD2"/>
    <property type="match status" value="1"/>
</dbReference>
<gene>
    <name evidence="4" type="ORF">A3E39_01350</name>
</gene>
<comment type="caution">
    <text evidence="4">The sequence shown here is derived from an EMBL/GenBank/DDBJ whole genome shotgun (WGS) entry which is preliminary data.</text>
</comment>
<evidence type="ECO:0008006" key="6">
    <source>
        <dbReference type="Google" id="ProtNLM"/>
    </source>
</evidence>
<dbReference type="Pfam" id="PF00534">
    <property type="entry name" value="Glycos_transf_1"/>
    <property type="match status" value="1"/>
</dbReference>
<feature type="domain" description="Glycosyltransferase subfamily 4-like N-terminal" evidence="3">
    <location>
        <begin position="15"/>
        <end position="205"/>
    </location>
</feature>
<dbReference type="SUPFAM" id="SSF53756">
    <property type="entry name" value="UDP-Glycosyltransferase/glycogen phosphorylase"/>
    <property type="match status" value="1"/>
</dbReference>
<dbReference type="InterPro" id="IPR028098">
    <property type="entry name" value="Glyco_trans_4-like_N"/>
</dbReference>
<feature type="region of interest" description="Disordered" evidence="1">
    <location>
        <begin position="123"/>
        <end position="144"/>
    </location>
</feature>
<evidence type="ECO:0000259" key="2">
    <source>
        <dbReference type="Pfam" id="PF00534"/>
    </source>
</evidence>
<name>A0A1F7UKI0_9BACT</name>
<evidence type="ECO:0000256" key="1">
    <source>
        <dbReference type="SAM" id="MobiDB-lite"/>
    </source>
</evidence>
<dbReference type="AlphaFoldDB" id="A0A1F7UKI0"/>
<dbReference type="Gene3D" id="3.40.50.2000">
    <property type="entry name" value="Glycogen Phosphorylase B"/>
    <property type="match status" value="3"/>
</dbReference>
<reference evidence="4 5" key="1">
    <citation type="journal article" date="2016" name="Nat. Commun.">
        <title>Thousands of microbial genomes shed light on interconnected biogeochemical processes in an aquifer system.</title>
        <authorList>
            <person name="Anantharaman K."/>
            <person name="Brown C.T."/>
            <person name="Hug L.A."/>
            <person name="Sharon I."/>
            <person name="Castelle C.J."/>
            <person name="Probst A.J."/>
            <person name="Thomas B.C."/>
            <person name="Singh A."/>
            <person name="Wilkins M.J."/>
            <person name="Karaoz U."/>
            <person name="Brodie E.L."/>
            <person name="Williams K.H."/>
            <person name="Hubbard S.S."/>
            <person name="Banfield J.F."/>
        </authorList>
    </citation>
    <scope>NUCLEOTIDE SEQUENCE [LARGE SCALE GENOMIC DNA]</scope>
</reference>
<evidence type="ECO:0000313" key="4">
    <source>
        <dbReference type="EMBL" id="OGL78790.1"/>
    </source>
</evidence>
<dbReference type="InterPro" id="IPR001296">
    <property type="entry name" value="Glyco_trans_1"/>
</dbReference>
<dbReference type="InterPro" id="IPR050194">
    <property type="entry name" value="Glycosyltransferase_grp1"/>
</dbReference>
<dbReference type="CDD" id="cd03801">
    <property type="entry name" value="GT4_PimA-like"/>
    <property type="match status" value="1"/>
</dbReference>
<dbReference type="PANTHER" id="PTHR45947:SF3">
    <property type="entry name" value="SULFOQUINOVOSYL TRANSFERASE SQD2"/>
    <property type="match status" value="1"/>
</dbReference>
<accession>A0A1F7UKI0</accession>
<evidence type="ECO:0000313" key="5">
    <source>
        <dbReference type="Proteomes" id="UP000176603"/>
    </source>
</evidence>
<proteinExistence type="predicted"/>
<dbReference type="STRING" id="1802399.A3E39_01350"/>
<feature type="compositionally biased region" description="Basic and acidic residues" evidence="1">
    <location>
        <begin position="126"/>
        <end position="136"/>
    </location>
</feature>
<sequence length="387" mass="42567">MKILLATGIYPPDAGGPATYTRAFARAALSSEHEVQVVAYGEKDGIEHVDGYPVERIGRNRNILARYWKFADTVRRRARLVDVVYLQGPVSEGLPGTIGAMLAGKSTVMKVVGDYAWEMYQGTGNGEREAGNRERGTGNGEPGTGRKELLDEFLTHRHVGTVRVLEWIERWTAKRAIRMIVPSRYLASVVKAWGVPEGRIRVIYNAAEPLPSSTMRLNIEGKRVMLTAVRCVPWKGVDFIIGIMSDLPSDVVLVVAGDGPSLDDWKKLASERGVGDRVRFVGRLDRTALADWYRAADLFVLPSGYEGFPHVVPEAASVGLPSFVSDKGGNPETRELLGELVRVLPYGDVGAWRTALSGPWPERTTPAVPDALRFETMVKKTLEALNL</sequence>
<dbReference type="Pfam" id="PF13579">
    <property type="entry name" value="Glyco_trans_4_4"/>
    <property type="match status" value="1"/>
</dbReference>
<feature type="domain" description="Glycosyl transferase family 1" evidence="2">
    <location>
        <begin position="220"/>
        <end position="333"/>
    </location>
</feature>
<evidence type="ECO:0000259" key="3">
    <source>
        <dbReference type="Pfam" id="PF13579"/>
    </source>
</evidence>